<comment type="function">
    <text evidence="5 6">Structural component of flagellum, the bacterial motility apparatus. Part of the rod structure of flagellar basal body.</text>
</comment>
<gene>
    <name evidence="9" type="primary">flgB</name>
    <name evidence="9" type="ORF">OPS25_03525</name>
</gene>
<keyword evidence="9" id="KW-0969">Cilium</keyword>
<dbReference type="PIRSF" id="PIRSF002889">
    <property type="entry name" value="Rod_FlgB"/>
    <property type="match status" value="1"/>
</dbReference>
<name>A0ABT3P471_9ALTE</name>
<keyword evidence="4 6" id="KW-0975">Bacterial flagellum</keyword>
<dbReference type="RefSeq" id="WP_265616280.1">
    <property type="nucleotide sequence ID" value="NZ_JAPFRD010000005.1"/>
</dbReference>
<dbReference type="PANTHER" id="PTHR30435:SF12">
    <property type="entry name" value="FLAGELLAR BASAL BODY ROD PROTEIN FLGB"/>
    <property type="match status" value="1"/>
</dbReference>
<comment type="subunit">
    <text evidence="6">The basal body constitutes a major portion of the flagellar organelle and consists of a number of rings mounted on a central rod.</text>
</comment>
<dbReference type="Proteomes" id="UP001142810">
    <property type="component" value="Unassembled WGS sequence"/>
</dbReference>
<dbReference type="InterPro" id="IPR001444">
    <property type="entry name" value="Flag_bb_rod_N"/>
</dbReference>
<feature type="region of interest" description="Disordered" evidence="7">
    <location>
        <begin position="62"/>
        <end position="94"/>
    </location>
</feature>
<keyword evidence="10" id="KW-1185">Reference proteome</keyword>
<evidence type="ECO:0000256" key="2">
    <source>
        <dbReference type="ARBA" id="ARBA00009677"/>
    </source>
</evidence>
<comment type="similarity">
    <text evidence="2 6">Belongs to the flagella basal body rod proteins family.</text>
</comment>
<dbReference type="NCBIfam" id="TIGR01396">
    <property type="entry name" value="FlgB"/>
    <property type="match status" value="1"/>
</dbReference>
<keyword evidence="9" id="KW-0282">Flagellum</keyword>
<comment type="subcellular location">
    <subcellularLocation>
        <location evidence="1 6">Bacterial flagellum basal body</location>
    </subcellularLocation>
</comment>
<evidence type="ECO:0000313" key="9">
    <source>
        <dbReference type="EMBL" id="MCW8107574.1"/>
    </source>
</evidence>
<evidence type="ECO:0000259" key="8">
    <source>
        <dbReference type="Pfam" id="PF00460"/>
    </source>
</evidence>
<sequence length="134" mass="14810">MAIDLDRLVGFHQKALNLREQRMELISGNIANANTPGYKARDIDFQSAMKMAQTDQRQSMVRTDSKHIGGSMHTASFIQYRSPTQSDTGDGNSVEVQKERNAFLDNGLRYQATIEFLNGKLKGMKKALSGGQGG</sequence>
<evidence type="ECO:0000256" key="1">
    <source>
        <dbReference type="ARBA" id="ARBA00004117"/>
    </source>
</evidence>
<organism evidence="9 10">
    <name type="scientific">Alteromonas aquimaris</name>
    <dbReference type="NCBI Taxonomy" id="2998417"/>
    <lineage>
        <taxon>Bacteria</taxon>
        <taxon>Pseudomonadati</taxon>
        <taxon>Pseudomonadota</taxon>
        <taxon>Gammaproteobacteria</taxon>
        <taxon>Alteromonadales</taxon>
        <taxon>Alteromonadaceae</taxon>
        <taxon>Alteromonas/Salinimonas group</taxon>
        <taxon>Alteromonas</taxon>
    </lineage>
</organism>
<evidence type="ECO:0000256" key="4">
    <source>
        <dbReference type="ARBA" id="ARBA00023143"/>
    </source>
</evidence>
<protein>
    <recommendedName>
        <fullName evidence="3 6">Flagellar basal body rod protein FlgB</fullName>
    </recommendedName>
</protein>
<dbReference type="Pfam" id="PF00460">
    <property type="entry name" value="Flg_bb_rod"/>
    <property type="match status" value="1"/>
</dbReference>
<feature type="compositionally biased region" description="Polar residues" evidence="7">
    <location>
        <begin position="73"/>
        <end position="94"/>
    </location>
</feature>
<evidence type="ECO:0000256" key="7">
    <source>
        <dbReference type="SAM" id="MobiDB-lite"/>
    </source>
</evidence>
<dbReference type="InterPro" id="IPR006300">
    <property type="entry name" value="FlgB"/>
</dbReference>
<evidence type="ECO:0000313" key="10">
    <source>
        <dbReference type="Proteomes" id="UP001142810"/>
    </source>
</evidence>
<comment type="caution">
    <text evidence="9">The sequence shown here is derived from an EMBL/GenBank/DDBJ whole genome shotgun (WGS) entry which is preliminary data.</text>
</comment>
<dbReference type="EMBL" id="JAPFRD010000005">
    <property type="protein sequence ID" value="MCW8107574.1"/>
    <property type="molecule type" value="Genomic_DNA"/>
</dbReference>
<proteinExistence type="inferred from homology"/>
<evidence type="ECO:0000256" key="6">
    <source>
        <dbReference type="PIRNR" id="PIRNR002889"/>
    </source>
</evidence>
<keyword evidence="9" id="KW-0966">Cell projection</keyword>
<feature type="domain" description="Flagellar basal body rod protein N-terminal" evidence="8">
    <location>
        <begin position="12"/>
        <end position="39"/>
    </location>
</feature>
<dbReference type="PANTHER" id="PTHR30435">
    <property type="entry name" value="FLAGELLAR PROTEIN"/>
    <property type="match status" value="1"/>
</dbReference>
<evidence type="ECO:0000256" key="3">
    <source>
        <dbReference type="ARBA" id="ARBA00014376"/>
    </source>
</evidence>
<evidence type="ECO:0000256" key="5">
    <source>
        <dbReference type="ARBA" id="ARBA00024934"/>
    </source>
</evidence>
<reference evidence="9" key="1">
    <citation type="submission" date="2022-11" db="EMBL/GenBank/DDBJ databases">
        <title>Alteromonas sp. nov., isolated from sea water of the Qingdao.</title>
        <authorList>
            <person name="Wang Q."/>
        </authorList>
    </citation>
    <scope>NUCLEOTIDE SEQUENCE</scope>
    <source>
        <strain evidence="9">ASW11-7</strain>
    </source>
</reference>
<accession>A0ABT3P471</accession>